<evidence type="ECO:0000313" key="2">
    <source>
        <dbReference type="EMBL" id="AKT72783.1"/>
    </source>
</evidence>
<reference evidence="2 3" key="1">
    <citation type="journal article" date="2016" name="BMC Genomics">
        <title>A novel strain of cynomolgus macaque cytomegalovirus: implications for host-virus co-evolution.</title>
        <authorList>
            <person name="Russell J.N."/>
            <person name="Marsh A.K."/>
            <person name="Willer D.O."/>
            <person name="Ambagala A.P."/>
            <person name="Dzamba M."/>
            <person name="Chan J.K."/>
            <person name="Pilon R."/>
            <person name="Fournier J."/>
            <person name="Brudno M."/>
            <person name="Antony J.M."/>
            <person name="Sandstrom P."/>
            <person name="Evans B.J."/>
            <person name="MacDonald K.S."/>
        </authorList>
    </citation>
    <scope>NUCLEOTIDE SEQUENCE [LARGE SCALE GENOMIC DNA]</scope>
    <source>
        <strain evidence="2">Mauritius</strain>
    </source>
</reference>
<accession>A0A0K1GZZ0</accession>
<gene>
    <name evidence="2" type="primary">Cy209</name>
</gene>
<name>A0A0K1GZZ0_9BETA</name>
<feature type="compositionally biased region" description="Gly residues" evidence="1">
    <location>
        <begin position="14"/>
        <end position="24"/>
    </location>
</feature>
<dbReference type="EMBL" id="KP796148">
    <property type="protein sequence ID" value="AKT72783.1"/>
    <property type="molecule type" value="Genomic_DNA"/>
</dbReference>
<protein>
    <submittedName>
        <fullName evidence="2">Uncharacterized protein</fullName>
    </submittedName>
</protein>
<evidence type="ECO:0000256" key="1">
    <source>
        <dbReference type="SAM" id="MobiDB-lite"/>
    </source>
</evidence>
<sequence>MRGPLRGRCNSGRLLGGTGGGLEGGSEGGGLTHTVGMTAVWVGGGGGGWLGRLTTVFWRLRCGFCVGSGAGCDSGFDGGFGVGLDVECGALGLFSLSESVSDGRLQSVDCIRCLCRRGGFGGASGEVQIGVVEGISGCLVNLGISGESGTTATSGHKGEGGRAYKSTKKGRKR</sequence>
<feature type="region of interest" description="Disordered" evidence="1">
    <location>
        <begin position="1"/>
        <end position="24"/>
    </location>
</feature>
<evidence type="ECO:0000313" key="3">
    <source>
        <dbReference type="Proteomes" id="UP000118435"/>
    </source>
</evidence>
<feature type="region of interest" description="Disordered" evidence="1">
    <location>
        <begin position="150"/>
        <end position="173"/>
    </location>
</feature>
<proteinExistence type="predicted"/>
<organism evidence="2 3">
    <name type="scientific">Cynomolgus macaque cytomegalovirus strain Mauritius</name>
    <dbReference type="NCBI Taxonomy" id="1690255"/>
    <lineage>
        <taxon>Viruses</taxon>
        <taxon>Duplodnaviria</taxon>
        <taxon>Heunggongvirae</taxon>
        <taxon>Peploviricota</taxon>
        <taxon>Herviviricetes</taxon>
        <taxon>Herpesvirales</taxon>
        <taxon>Orthoherpesviridae</taxon>
        <taxon>Betaherpesvirinae</taxon>
        <taxon>Cytomegalovirus</taxon>
        <taxon>Cytomegalovirus macacinebeta3</taxon>
    </lineage>
</organism>
<dbReference type="Proteomes" id="UP000118435">
    <property type="component" value="Segment"/>
</dbReference>